<keyword evidence="1" id="KW-0812">Transmembrane</keyword>
<dbReference type="OrthoDB" id="1927586at2759"/>
<accession>A0A835Q9W3</accession>
<evidence type="ECO:0000313" key="2">
    <source>
        <dbReference type="EMBL" id="KAG0467443.1"/>
    </source>
</evidence>
<keyword evidence="1" id="KW-1133">Transmembrane helix</keyword>
<sequence length="98" mass="10870">MMPWQCCSFGAHLRLWLRDYGNLQWLAILLIYVQIGCSLVGSLGAMFNGILLVHLVVSLFALVAIESSSQILGRTYGVLLTCTVFLDAVWFLLFSGTI</sequence>
<dbReference type="AlphaFoldDB" id="A0A835Q9W3"/>
<dbReference type="PANTHER" id="PTHR35471">
    <property type="entry name" value="OS07G0223700 PROTEIN"/>
    <property type="match status" value="1"/>
</dbReference>
<comment type="caution">
    <text evidence="2">The sequence shown here is derived from an EMBL/GenBank/DDBJ whole genome shotgun (WGS) entry which is preliminary data.</text>
</comment>
<name>A0A835Q9W3_VANPL</name>
<feature type="non-terminal residue" evidence="2">
    <location>
        <position position="98"/>
    </location>
</feature>
<dbReference type="EMBL" id="JADCNL010000009">
    <property type="protein sequence ID" value="KAG0467443.1"/>
    <property type="molecule type" value="Genomic_DNA"/>
</dbReference>
<keyword evidence="3" id="KW-1185">Reference proteome</keyword>
<feature type="transmembrane region" description="Helical" evidence="1">
    <location>
        <begin position="47"/>
        <end position="65"/>
    </location>
</feature>
<gene>
    <name evidence="2" type="ORF">HPP92_019023</name>
</gene>
<organism evidence="2 3">
    <name type="scientific">Vanilla planifolia</name>
    <name type="common">Vanilla</name>
    <dbReference type="NCBI Taxonomy" id="51239"/>
    <lineage>
        <taxon>Eukaryota</taxon>
        <taxon>Viridiplantae</taxon>
        <taxon>Streptophyta</taxon>
        <taxon>Embryophyta</taxon>
        <taxon>Tracheophyta</taxon>
        <taxon>Spermatophyta</taxon>
        <taxon>Magnoliopsida</taxon>
        <taxon>Liliopsida</taxon>
        <taxon>Asparagales</taxon>
        <taxon>Orchidaceae</taxon>
        <taxon>Vanilloideae</taxon>
        <taxon>Vanilleae</taxon>
        <taxon>Vanilla</taxon>
    </lineage>
</organism>
<dbReference type="Proteomes" id="UP000636800">
    <property type="component" value="Unassembled WGS sequence"/>
</dbReference>
<protein>
    <submittedName>
        <fullName evidence="2">Uncharacterized protein</fullName>
    </submittedName>
</protein>
<evidence type="ECO:0000256" key="1">
    <source>
        <dbReference type="SAM" id="Phobius"/>
    </source>
</evidence>
<reference evidence="2 3" key="1">
    <citation type="journal article" date="2020" name="Nat. Food">
        <title>A phased Vanilla planifolia genome enables genetic improvement of flavour and production.</title>
        <authorList>
            <person name="Hasing T."/>
            <person name="Tang H."/>
            <person name="Brym M."/>
            <person name="Khazi F."/>
            <person name="Huang T."/>
            <person name="Chambers A.H."/>
        </authorList>
    </citation>
    <scope>NUCLEOTIDE SEQUENCE [LARGE SCALE GENOMIC DNA]</scope>
    <source>
        <tissue evidence="2">Leaf</tissue>
    </source>
</reference>
<feature type="transmembrane region" description="Helical" evidence="1">
    <location>
        <begin position="23"/>
        <end position="41"/>
    </location>
</feature>
<proteinExistence type="predicted"/>
<feature type="transmembrane region" description="Helical" evidence="1">
    <location>
        <begin position="77"/>
        <end position="96"/>
    </location>
</feature>
<keyword evidence="1" id="KW-0472">Membrane</keyword>
<evidence type="ECO:0000313" key="3">
    <source>
        <dbReference type="Proteomes" id="UP000636800"/>
    </source>
</evidence>
<dbReference type="PANTHER" id="PTHR35471:SF1">
    <property type="entry name" value="OS07G0223700 PROTEIN"/>
    <property type="match status" value="1"/>
</dbReference>